<dbReference type="Proteomes" id="UP000837932">
    <property type="component" value="Unassembled WGS sequence"/>
</dbReference>
<name>A0ABM9AWG1_9BACT</name>
<accession>A0ABM9AWG1</accession>
<evidence type="ECO:0000313" key="4">
    <source>
        <dbReference type="EMBL" id="CAH0997938.1"/>
    </source>
</evidence>
<comment type="similarity">
    <text evidence="1">Belongs to the initiator RepB protein family.</text>
</comment>
<keyword evidence="5" id="KW-1185">Reference proteome</keyword>
<proteinExistence type="inferred from homology"/>
<reference evidence="4" key="1">
    <citation type="submission" date="2021-12" db="EMBL/GenBank/DDBJ databases">
        <authorList>
            <person name="Rodrigo-Torres L."/>
            <person name="Arahal R. D."/>
            <person name="Lucena T."/>
        </authorList>
    </citation>
    <scope>NUCLEOTIDE SEQUENCE</scope>
    <source>
        <strain evidence="4">CECT 8858</strain>
    </source>
</reference>
<evidence type="ECO:0000259" key="3">
    <source>
        <dbReference type="Pfam" id="PF01051"/>
    </source>
</evidence>
<dbReference type="RefSeq" id="WP_238808749.1">
    <property type="nucleotide sequence ID" value="NZ_CAKLPY010000008.1"/>
</dbReference>
<evidence type="ECO:0000313" key="5">
    <source>
        <dbReference type="Proteomes" id="UP000837932"/>
    </source>
</evidence>
<gene>
    <name evidence="4" type="ORF">EMA8858_04073</name>
</gene>
<dbReference type="Gene3D" id="1.10.10.10">
    <property type="entry name" value="Winged helix-like DNA-binding domain superfamily/Winged helix DNA-binding domain"/>
    <property type="match status" value="2"/>
</dbReference>
<dbReference type="Pfam" id="PF21205">
    <property type="entry name" value="Rep3_C"/>
    <property type="match status" value="1"/>
</dbReference>
<feature type="coiled-coil region" evidence="2">
    <location>
        <begin position="324"/>
        <end position="371"/>
    </location>
</feature>
<keyword evidence="2" id="KW-0175">Coiled coil</keyword>
<dbReference type="SUPFAM" id="SSF46785">
    <property type="entry name" value="Winged helix' DNA-binding domain"/>
    <property type="match status" value="2"/>
</dbReference>
<evidence type="ECO:0000256" key="2">
    <source>
        <dbReference type="SAM" id="Coils"/>
    </source>
</evidence>
<comment type="caution">
    <text evidence="4">The sequence shown here is derived from an EMBL/GenBank/DDBJ whole genome shotgun (WGS) entry which is preliminary data.</text>
</comment>
<evidence type="ECO:0000256" key="1">
    <source>
        <dbReference type="ARBA" id="ARBA00038283"/>
    </source>
</evidence>
<dbReference type="InterPro" id="IPR036388">
    <property type="entry name" value="WH-like_DNA-bd_sf"/>
</dbReference>
<dbReference type="Pfam" id="PF01051">
    <property type="entry name" value="Rep3_N"/>
    <property type="match status" value="1"/>
</dbReference>
<sequence>MKQKQEVSRTVKLIKKSNDLVEGRYRFDIWETRVFTKMLTLIRMDDEDFKEYRIFLKDVVHDFGLSHKNAYKLLKDGAKGLTKKEIRIIRDTPEGLKEFQTHIAVGVDSFVKDGNYLDISFHPKMKPFLLQLQTQFLMYDIRNVLSIQSSFSVRIYELLKQYETIGKRRFSIQDLKEMLDVQDKYPLYANFKQRVILKAQEDLEKSTDIRFTFEEIKSGKQVTELVFHIIRNKEILELRQNNILPTKKTKEELIVINEIEQELFNLVKDFKGANLKSIQNWLKTYPADYVKSRITLVKNLLQVGQKVDNPMGFIQSLMIQPNIFDPIQEEKEALEANKQKAKQQELAKQQEQNKEQLLQALKDEYEESRIALMNTIFTKYPDLSKEFLTDLRNKRNKENAPFIVQLAYDHYITDIDGLAPASKEEIIYNHRLGGSFSALLIEWFDVNFMNEMNEMNEQFKEKVQSINL</sequence>
<dbReference type="InterPro" id="IPR036390">
    <property type="entry name" value="WH_DNA-bd_sf"/>
</dbReference>
<protein>
    <recommendedName>
        <fullName evidence="3">Initiator Rep protein WH1 domain-containing protein</fullName>
    </recommendedName>
</protein>
<dbReference type="InterPro" id="IPR000525">
    <property type="entry name" value="Initiator_Rep_WH1"/>
</dbReference>
<dbReference type="EMBL" id="CAKLPY010000008">
    <property type="protein sequence ID" value="CAH0997938.1"/>
    <property type="molecule type" value="Genomic_DNA"/>
</dbReference>
<feature type="domain" description="Initiator Rep protein WH1" evidence="3">
    <location>
        <begin position="14"/>
        <end position="160"/>
    </location>
</feature>
<organism evidence="4 5">
    <name type="scientific">Emticicia aquatica</name>
    <dbReference type="NCBI Taxonomy" id="1681835"/>
    <lineage>
        <taxon>Bacteria</taxon>
        <taxon>Pseudomonadati</taxon>
        <taxon>Bacteroidota</taxon>
        <taxon>Cytophagia</taxon>
        <taxon>Cytophagales</taxon>
        <taxon>Leadbetterellaceae</taxon>
        <taxon>Emticicia</taxon>
    </lineage>
</organism>